<dbReference type="AlphaFoldDB" id="A0AA45HJL0"/>
<evidence type="ECO:0000313" key="2">
    <source>
        <dbReference type="Proteomes" id="UP000245921"/>
    </source>
</evidence>
<accession>A0AA45HJL0</accession>
<comment type="caution">
    <text evidence="1">The sequence shown here is derived from an EMBL/GenBank/DDBJ whole genome shotgun (WGS) entry which is preliminary data.</text>
</comment>
<gene>
    <name evidence="1" type="ORF">C7380_103157</name>
</gene>
<keyword evidence="2" id="KW-1185">Reference proteome</keyword>
<dbReference type="Proteomes" id="UP000245921">
    <property type="component" value="Unassembled WGS sequence"/>
</dbReference>
<name>A0AA45HJL0_9BACT</name>
<dbReference type="EMBL" id="QGGI01000003">
    <property type="protein sequence ID" value="PWJ95977.1"/>
    <property type="molecule type" value="Genomic_DNA"/>
</dbReference>
<organism evidence="1 2">
    <name type="scientific">Oceanotoga teriensis</name>
    <dbReference type="NCBI Taxonomy" id="515440"/>
    <lineage>
        <taxon>Bacteria</taxon>
        <taxon>Thermotogati</taxon>
        <taxon>Thermotogota</taxon>
        <taxon>Thermotogae</taxon>
        <taxon>Petrotogales</taxon>
        <taxon>Petrotogaceae</taxon>
        <taxon>Oceanotoga</taxon>
    </lineage>
</organism>
<protein>
    <submittedName>
        <fullName evidence="1">Uncharacterized protein</fullName>
    </submittedName>
</protein>
<proteinExistence type="predicted"/>
<sequence>MKKIIKNFDFFIYILFNPELIAEEPKETSSPLNKLKK</sequence>
<evidence type="ECO:0000313" key="1">
    <source>
        <dbReference type="EMBL" id="PWJ95977.1"/>
    </source>
</evidence>
<reference evidence="1 2" key="1">
    <citation type="submission" date="2018-05" db="EMBL/GenBank/DDBJ databases">
        <title>Genomic Encyclopedia of Type Strains, Phase IV (KMG-IV): sequencing the most valuable type-strain genomes for metagenomic binning, comparative biology and taxonomic classification.</title>
        <authorList>
            <person name="Goeker M."/>
        </authorList>
    </citation>
    <scope>NUCLEOTIDE SEQUENCE [LARGE SCALE GENOMIC DNA]</scope>
    <source>
        <strain evidence="1 2">DSM 24906</strain>
    </source>
</reference>